<dbReference type="SUPFAM" id="SSF54427">
    <property type="entry name" value="NTF2-like"/>
    <property type="match status" value="1"/>
</dbReference>
<gene>
    <name evidence="2" type="ORF">UFOPK4098_01216</name>
    <name evidence="3" type="ORF">UFOPK4347_01646</name>
</gene>
<name>A0A6J7REE9_9ZZZZ</name>
<dbReference type="EMBL" id="CAFBPN010000080">
    <property type="protein sequence ID" value="CAB5026950.1"/>
    <property type="molecule type" value="Genomic_DNA"/>
</dbReference>
<dbReference type="InterPro" id="IPR032710">
    <property type="entry name" value="NTF2-like_dom_sf"/>
</dbReference>
<accession>A0A6J7REE9</accession>
<dbReference type="Gene3D" id="3.10.450.50">
    <property type="match status" value="1"/>
</dbReference>
<organism evidence="2">
    <name type="scientific">freshwater metagenome</name>
    <dbReference type="NCBI Taxonomy" id="449393"/>
    <lineage>
        <taxon>unclassified sequences</taxon>
        <taxon>metagenomes</taxon>
        <taxon>ecological metagenomes</taxon>
    </lineage>
</organism>
<dbReference type="AlphaFoldDB" id="A0A6J7REE9"/>
<dbReference type="Pfam" id="PF13577">
    <property type="entry name" value="SnoaL_4"/>
    <property type="match status" value="1"/>
</dbReference>
<protein>
    <submittedName>
        <fullName evidence="2">Unannotated protein</fullName>
    </submittedName>
</protein>
<reference evidence="2" key="1">
    <citation type="submission" date="2020-05" db="EMBL/GenBank/DDBJ databases">
        <authorList>
            <person name="Chiriac C."/>
            <person name="Salcher M."/>
            <person name="Ghai R."/>
            <person name="Kavagutti S V."/>
        </authorList>
    </citation>
    <scope>NUCLEOTIDE SEQUENCE</scope>
</reference>
<evidence type="ECO:0000313" key="2">
    <source>
        <dbReference type="EMBL" id="CAB5026950.1"/>
    </source>
</evidence>
<proteinExistence type="predicted"/>
<dbReference type="EMBL" id="CAFBQU010000077">
    <property type="protein sequence ID" value="CAB5067990.1"/>
    <property type="molecule type" value="Genomic_DNA"/>
</dbReference>
<feature type="domain" description="SnoaL-like" evidence="1">
    <location>
        <begin position="17"/>
        <end position="140"/>
    </location>
</feature>
<evidence type="ECO:0000313" key="3">
    <source>
        <dbReference type="EMBL" id="CAB5067990.1"/>
    </source>
</evidence>
<dbReference type="InterPro" id="IPR037401">
    <property type="entry name" value="SnoaL-like"/>
</dbReference>
<dbReference type="CDD" id="cd00531">
    <property type="entry name" value="NTF2_like"/>
    <property type="match status" value="1"/>
</dbReference>
<evidence type="ECO:0000259" key="1">
    <source>
        <dbReference type="Pfam" id="PF13577"/>
    </source>
</evidence>
<sequence>MTRPFQVSTSEITSSDAADHVAIEQVLMRYARGVDRGDRELLKSVYHEGGTDDHGSFVGLGVDFADYIVDVMNTVGGNGQHHITNVLIELCTANTAHVESYYLAMHPHPGPDGVPILAFVGGRYMDKFEKRHGRWGIIARKVTFDWTREELAGAPWSRAGGFTGGDRDPNDASYSWF</sequence>